<sequence>MIEASRRTRVGCSRERRRRIPSTTLQLSCIPSPCSICLGDEFSLAVPLPTSRCDDFSSAYTTTLCDHYPSAPFPTPPSESMSESRRRIITGPPSRPIRFRNSPRPGIANTIPTLGRSSFSHHSMTSLRTLLDSDRTNRRRRPTSCYACLRCLIVSLNLTMSIFSGELPGVLSLALARRPIINTSFSIAQTKSVRITPTASPLCLPGGG</sequence>
<dbReference type="AlphaFoldDB" id="M2MME6"/>
<dbReference type="Proteomes" id="UP000011761">
    <property type="component" value="Unassembled WGS sequence"/>
</dbReference>
<protein>
    <submittedName>
        <fullName evidence="2">Uncharacterized protein</fullName>
    </submittedName>
</protein>
<keyword evidence="3" id="KW-1185">Reference proteome</keyword>
<evidence type="ECO:0000313" key="3">
    <source>
        <dbReference type="Proteomes" id="UP000011761"/>
    </source>
</evidence>
<name>M2MME6_BAUPA</name>
<dbReference type="EMBL" id="KB445562">
    <property type="protein sequence ID" value="EMC92543.1"/>
    <property type="molecule type" value="Genomic_DNA"/>
</dbReference>
<evidence type="ECO:0000313" key="2">
    <source>
        <dbReference type="EMBL" id="EMC92543.1"/>
    </source>
</evidence>
<dbReference type="KEGG" id="bcom:BAUCODRAFT_126511"/>
<dbReference type="HOGENOM" id="CLU_1320657_0_0_1"/>
<dbReference type="RefSeq" id="XP_007680826.1">
    <property type="nucleotide sequence ID" value="XM_007682636.1"/>
</dbReference>
<feature type="region of interest" description="Disordered" evidence="1">
    <location>
        <begin position="89"/>
        <end position="113"/>
    </location>
</feature>
<dbReference type="GeneID" id="19108059"/>
<organism evidence="2 3">
    <name type="scientific">Baudoinia panamericana (strain UAMH 10762)</name>
    <name type="common">Angels' share fungus</name>
    <name type="synonym">Baudoinia compniacensis (strain UAMH 10762)</name>
    <dbReference type="NCBI Taxonomy" id="717646"/>
    <lineage>
        <taxon>Eukaryota</taxon>
        <taxon>Fungi</taxon>
        <taxon>Dikarya</taxon>
        <taxon>Ascomycota</taxon>
        <taxon>Pezizomycotina</taxon>
        <taxon>Dothideomycetes</taxon>
        <taxon>Dothideomycetidae</taxon>
        <taxon>Mycosphaerellales</taxon>
        <taxon>Teratosphaeriaceae</taxon>
        <taxon>Baudoinia</taxon>
    </lineage>
</organism>
<reference evidence="2 3" key="1">
    <citation type="journal article" date="2012" name="PLoS Pathog.">
        <title>Diverse lifestyles and strategies of plant pathogenesis encoded in the genomes of eighteen Dothideomycetes fungi.</title>
        <authorList>
            <person name="Ohm R.A."/>
            <person name="Feau N."/>
            <person name="Henrissat B."/>
            <person name="Schoch C.L."/>
            <person name="Horwitz B.A."/>
            <person name="Barry K.W."/>
            <person name="Condon B.J."/>
            <person name="Copeland A.C."/>
            <person name="Dhillon B."/>
            <person name="Glaser F."/>
            <person name="Hesse C.N."/>
            <person name="Kosti I."/>
            <person name="LaButti K."/>
            <person name="Lindquist E.A."/>
            <person name="Lucas S."/>
            <person name="Salamov A.A."/>
            <person name="Bradshaw R.E."/>
            <person name="Ciuffetti L."/>
            <person name="Hamelin R.C."/>
            <person name="Kema G.H.J."/>
            <person name="Lawrence C."/>
            <person name="Scott J.A."/>
            <person name="Spatafora J.W."/>
            <person name="Turgeon B.G."/>
            <person name="de Wit P.J.G.M."/>
            <person name="Zhong S."/>
            <person name="Goodwin S.B."/>
            <person name="Grigoriev I.V."/>
        </authorList>
    </citation>
    <scope>NUCLEOTIDE SEQUENCE [LARGE SCALE GENOMIC DNA]</scope>
    <source>
        <strain evidence="2 3">UAMH 10762</strain>
    </source>
</reference>
<gene>
    <name evidence="2" type="ORF">BAUCODRAFT_126511</name>
</gene>
<accession>M2MME6</accession>
<proteinExistence type="predicted"/>
<evidence type="ECO:0000256" key="1">
    <source>
        <dbReference type="SAM" id="MobiDB-lite"/>
    </source>
</evidence>